<keyword evidence="4" id="KW-1185">Reference proteome</keyword>
<feature type="coiled-coil region" evidence="1">
    <location>
        <begin position="135"/>
        <end position="162"/>
    </location>
</feature>
<feature type="region of interest" description="Disordered" evidence="2">
    <location>
        <begin position="181"/>
        <end position="231"/>
    </location>
</feature>
<sequence length="231" mass="26309">MFPNRNNTWPKPSVIPFWPLGPPAQRSPSPQRIRERIPDINPEPKSVSIPETPQNTATPQSTTSSFQNASLGAVLNQNESPGPRHRAPVFHAADELGSDEEGKMEEVPLSDSEDDWEVVRNEGRSERYNPLKLVKKKVEKEVEKAVEKVDQVLKRKRQWEEETDLRAGVLRDGGAWGVVGDFDRPDGYESSDNEGGWDKVEKVKKAKKEPEEAITRPSKRRERTGWLKYFE</sequence>
<evidence type="ECO:0000256" key="1">
    <source>
        <dbReference type="SAM" id="Coils"/>
    </source>
</evidence>
<accession>U4LW05</accession>
<proteinExistence type="predicted"/>
<feature type="compositionally biased region" description="Basic and acidic residues" evidence="2">
    <location>
        <begin position="196"/>
        <end position="214"/>
    </location>
</feature>
<evidence type="ECO:0000256" key="2">
    <source>
        <dbReference type="SAM" id="MobiDB-lite"/>
    </source>
</evidence>
<dbReference type="AlphaFoldDB" id="U4LW05"/>
<feature type="compositionally biased region" description="Polar residues" evidence="2">
    <location>
        <begin position="1"/>
        <end position="10"/>
    </location>
</feature>
<protein>
    <submittedName>
        <fullName evidence="3">Uncharacterized protein</fullName>
    </submittedName>
</protein>
<dbReference type="EMBL" id="HF935997">
    <property type="protein sequence ID" value="CCX33031.1"/>
    <property type="molecule type" value="Genomic_DNA"/>
</dbReference>
<evidence type="ECO:0000313" key="3">
    <source>
        <dbReference type="EMBL" id="CCX33031.1"/>
    </source>
</evidence>
<gene>
    <name evidence="3" type="ORF">PCON_14060</name>
</gene>
<dbReference type="OrthoDB" id="10529779at2759"/>
<organism evidence="3 4">
    <name type="scientific">Pyronema omphalodes (strain CBS 100304)</name>
    <name type="common">Pyronema confluens</name>
    <dbReference type="NCBI Taxonomy" id="1076935"/>
    <lineage>
        <taxon>Eukaryota</taxon>
        <taxon>Fungi</taxon>
        <taxon>Dikarya</taxon>
        <taxon>Ascomycota</taxon>
        <taxon>Pezizomycotina</taxon>
        <taxon>Pezizomycetes</taxon>
        <taxon>Pezizales</taxon>
        <taxon>Pyronemataceae</taxon>
        <taxon>Pyronema</taxon>
    </lineage>
</organism>
<feature type="region of interest" description="Disordered" evidence="2">
    <location>
        <begin position="1"/>
        <end position="121"/>
    </location>
</feature>
<keyword evidence="1" id="KW-0175">Coiled coil</keyword>
<name>U4LW05_PYROM</name>
<evidence type="ECO:0000313" key="4">
    <source>
        <dbReference type="Proteomes" id="UP000018144"/>
    </source>
</evidence>
<dbReference type="Proteomes" id="UP000018144">
    <property type="component" value="Unassembled WGS sequence"/>
</dbReference>
<reference evidence="3 4" key="1">
    <citation type="journal article" date="2013" name="PLoS Genet.">
        <title>The genome and development-dependent transcriptomes of Pyronema confluens: a window into fungal evolution.</title>
        <authorList>
            <person name="Traeger S."/>
            <person name="Altegoer F."/>
            <person name="Freitag M."/>
            <person name="Gabaldon T."/>
            <person name="Kempken F."/>
            <person name="Kumar A."/>
            <person name="Marcet-Houben M."/>
            <person name="Poggeler S."/>
            <person name="Stajich J.E."/>
            <person name="Nowrousian M."/>
        </authorList>
    </citation>
    <scope>NUCLEOTIDE SEQUENCE [LARGE SCALE GENOMIC DNA]</scope>
    <source>
        <strain evidence="4">CBS 100304</strain>
        <tissue evidence="3">Vegetative mycelium</tissue>
    </source>
</reference>
<feature type="compositionally biased region" description="Polar residues" evidence="2">
    <location>
        <begin position="49"/>
        <end position="80"/>
    </location>
</feature>